<accession>A0AA88EC97</accession>
<dbReference type="EMBL" id="BTGU01001115">
    <property type="protein sequence ID" value="GMN70345.1"/>
    <property type="molecule type" value="Genomic_DNA"/>
</dbReference>
<evidence type="ECO:0000313" key="2">
    <source>
        <dbReference type="Proteomes" id="UP001187192"/>
    </source>
</evidence>
<comment type="caution">
    <text evidence="1">The sequence shown here is derived from an EMBL/GenBank/DDBJ whole genome shotgun (WGS) entry which is preliminary data.</text>
</comment>
<sequence length="127" mass="14608">MCGSCVEKYVIILIVKKYLTCNNNRSVNSSFVFCHSENFGIGGKWRGLKSSLRNMSPIKSGPHDVELSQWVPLLTLLERLVVYHGPPRDMAWFLKFLQFWLLLMLLLELHSEEAGCDDPPCIGRHWT</sequence>
<proteinExistence type="predicted"/>
<gene>
    <name evidence="1" type="ORF">TIFTF001_039390</name>
</gene>
<protein>
    <submittedName>
        <fullName evidence="1">Uncharacterized protein</fullName>
    </submittedName>
</protein>
<dbReference type="AlphaFoldDB" id="A0AA88EC97"/>
<dbReference type="Proteomes" id="UP001187192">
    <property type="component" value="Unassembled WGS sequence"/>
</dbReference>
<name>A0AA88EC97_FICCA</name>
<evidence type="ECO:0000313" key="1">
    <source>
        <dbReference type="EMBL" id="GMN70345.1"/>
    </source>
</evidence>
<organism evidence="1 2">
    <name type="scientific">Ficus carica</name>
    <name type="common">Common fig</name>
    <dbReference type="NCBI Taxonomy" id="3494"/>
    <lineage>
        <taxon>Eukaryota</taxon>
        <taxon>Viridiplantae</taxon>
        <taxon>Streptophyta</taxon>
        <taxon>Embryophyta</taxon>
        <taxon>Tracheophyta</taxon>
        <taxon>Spermatophyta</taxon>
        <taxon>Magnoliopsida</taxon>
        <taxon>eudicotyledons</taxon>
        <taxon>Gunneridae</taxon>
        <taxon>Pentapetalae</taxon>
        <taxon>rosids</taxon>
        <taxon>fabids</taxon>
        <taxon>Rosales</taxon>
        <taxon>Moraceae</taxon>
        <taxon>Ficeae</taxon>
        <taxon>Ficus</taxon>
    </lineage>
</organism>
<keyword evidence="2" id="KW-1185">Reference proteome</keyword>
<reference evidence="1" key="1">
    <citation type="submission" date="2023-07" db="EMBL/GenBank/DDBJ databases">
        <title>draft genome sequence of fig (Ficus carica).</title>
        <authorList>
            <person name="Takahashi T."/>
            <person name="Nishimura K."/>
        </authorList>
    </citation>
    <scope>NUCLEOTIDE SEQUENCE</scope>
</reference>